<proteinExistence type="predicted"/>
<protein>
    <submittedName>
        <fullName evidence="1">Uncharacterized protein</fullName>
    </submittedName>
</protein>
<keyword evidence="2" id="KW-1185">Reference proteome</keyword>
<sequence length="250" mass="28964">MGLVLMIRDKVDSFDFHVVRSGTCNFHMLGGHKPFQQLNHSFQTVLNKLDTGHQEPSCLSTLYCCQKGLQALSGSRLCLALGLGDLGGWTRSMRFRTVCCSVFKTSFTKLCDFDKNESQFHESVLMNPTDEPLDDKRGTNIEFEFYSSYENYDEFLIRIADGDIKGKIMQFKKQDKDKYRYYRRYLSKETQNSAGHCFVSIEDHSNHPEQEKEQLDKRIVERIVEKCVLVVIGPRIMFVRILFHAVTVFV</sequence>
<dbReference type="Proteomes" id="UP000276133">
    <property type="component" value="Unassembled WGS sequence"/>
</dbReference>
<dbReference type="EMBL" id="REGN01008390">
    <property type="protein sequence ID" value="RNA03686.1"/>
    <property type="molecule type" value="Genomic_DNA"/>
</dbReference>
<organism evidence="1 2">
    <name type="scientific">Brachionus plicatilis</name>
    <name type="common">Marine rotifer</name>
    <name type="synonym">Brachionus muelleri</name>
    <dbReference type="NCBI Taxonomy" id="10195"/>
    <lineage>
        <taxon>Eukaryota</taxon>
        <taxon>Metazoa</taxon>
        <taxon>Spiralia</taxon>
        <taxon>Gnathifera</taxon>
        <taxon>Rotifera</taxon>
        <taxon>Eurotatoria</taxon>
        <taxon>Monogononta</taxon>
        <taxon>Pseudotrocha</taxon>
        <taxon>Ploima</taxon>
        <taxon>Brachionidae</taxon>
        <taxon>Brachionus</taxon>
    </lineage>
</organism>
<accession>A0A3M7PX16</accession>
<evidence type="ECO:0000313" key="2">
    <source>
        <dbReference type="Proteomes" id="UP000276133"/>
    </source>
</evidence>
<evidence type="ECO:0000313" key="1">
    <source>
        <dbReference type="EMBL" id="RNA03686.1"/>
    </source>
</evidence>
<name>A0A3M7PX16_BRAPC</name>
<comment type="caution">
    <text evidence="1">The sequence shown here is derived from an EMBL/GenBank/DDBJ whole genome shotgun (WGS) entry which is preliminary data.</text>
</comment>
<gene>
    <name evidence="1" type="ORF">BpHYR1_048079</name>
</gene>
<dbReference type="AlphaFoldDB" id="A0A3M7PX16"/>
<reference evidence="1 2" key="1">
    <citation type="journal article" date="2018" name="Sci. Rep.">
        <title>Genomic signatures of local adaptation to the degree of environmental predictability in rotifers.</title>
        <authorList>
            <person name="Franch-Gras L."/>
            <person name="Hahn C."/>
            <person name="Garcia-Roger E.M."/>
            <person name="Carmona M.J."/>
            <person name="Serra M."/>
            <person name="Gomez A."/>
        </authorList>
    </citation>
    <scope>NUCLEOTIDE SEQUENCE [LARGE SCALE GENOMIC DNA]</scope>
    <source>
        <strain evidence="1">HYR1</strain>
    </source>
</reference>